<proteinExistence type="predicted"/>
<reference evidence="2" key="1">
    <citation type="submission" date="2022-11" db="UniProtKB">
        <authorList>
            <consortium name="WormBaseParasite"/>
        </authorList>
    </citation>
    <scope>IDENTIFICATION</scope>
</reference>
<sequence>MMYKNLKKIESESLFNGEVANKISIQQMDMVLQRQLYGICYPVVRKRLWQSSKLLSSMDGKFLRNRFDDILSLFYRYEPFFISTLRIANENKDA</sequence>
<name>A0AC34RMR5_9BILA</name>
<evidence type="ECO:0000313" key="2">
    <source>
        <dbReference type="WBParaSite" id="JU765_v2.g8509.t1"/>
    </source>
</evidence>
<dbReference type="WBParaSite" id="JU765_v2.g8509.t1">
    <property type="protein sequence ID" value="JU765_v2.g8509.t1"/>
    <property type="gene ID" value="JU765_v2.g8509"/>
</dbReference>
<dbReference type="Proteomes" id="UP000887576">
    <property type="component" value="Unplaced"/>
</dbReference>
<organism evidence="1 2">
    <name type="scientific">Panagrolaimus sp. JU765</name>
    <dbReference type="NCBI Taxonomy" id="591449"/>
    <lineage>
        <taxon>Eukaryota</taxon>
        <taxon>Metazoa</taxon>
        <taxon>Ecdysozoa</taxon>
        <taxon>Nematoda</taxon>
        <taxon>Chromadorea</taxon>
        <taxon>Rhabditida</taxon>
        <taxon>Tylenchina</taxon>
        <taxon>Panagrolaimomorpha</taxon>
        <taxon>Panagrolaimoidea</taxon>
        <taxon>Panagrolaimidae</taxon>
        <taxon>Panagrolaimus</taxon>
    </lineage>
</organism>
<accession>A0AC34RMR5</accession>
<protein>
    <submittedName>
        <fullName evidence="2">Uncharacterized protein</fullName>
    </submittedName>
</protein>
<evidence type="ECO:0000313" key="1">
    <source>
        <dbReference type="Proteomes" id="UP000887576"/>
    </source>
</evidence>